<name>A0A517MDW9_9BACT</name>
<evidence type="ECO:0000313" key="2">
    <source>
        <dbReference type="EMBL" id="QDS93083.1"/>
    </source>
</evidence>
<dbReference type="Pfam" id="PF05534">
    <property type="entry name" value="HicB"/>
    <property type="match status" value="1"/>
</dbReference>
<sequence>MNTPQPSTPFSMLSASDYSSQNKSPEASQAPVAEAESRAEGGAVERLQLPPITPGLHPQQRADEVLRLAQEAFAQTGKWVLFYREMMGVDGVVRQLFPEAEDLRAFETTPQFAQLLEIMTAVRAHDSGKVDELEPQKMITVRLPKSQHEAMKVEAKEHGTSINKLCISKLLLPIRAEFVPAEKGKVRGRKPGPQGPLNRVAENLPTDV</sequence>
<evidence type="ECO:0000313" key="3">
    <source>
        <dbReference type="Proteomes" id="UP000320672"/>
    </source>
</evidence>
<organism evidence="2 3">
    <name type="scientific">Roseimaritima multifibrata</name>
    <dbReference type="NCBI Taxonomy" id="1930274"/>
    <lineage>
        <taxon>Bacteria</taxon>
        <taxon>Pseudomonadati</taxon>
        <taxon>Planctomycetota</taxon>
        <taxon>Planctomycetia</taxon>
        <taxon>Pirellulales</taxon>
        <taxon>Pirellulaceae</taxon>
        <taxon>Roseimaritima</taxon>
    </lineage>
</organism>
<dbReference type="RefSeq" id="WP_145351230.1">
    <property type="nucleotide sequence ID" value="NZ_CP036262.1"/>
</dbReference>
<dbReference type="Proteomes" id="UP000320672">
    <property type="component" value="Chromosome"/>
</dbReference>
<feature type="region of interest" description="Disordered" evidence="1">
    <location>
        <begin position="184"/>
        <end position="208"/>
    </location>
</feature>
<gene>
    <name evidence="2" type="ORF">FF011L_18380</name>
</gene>
<accession>A0A517MDW9</accession>
<dbReference type="OrthoDB" id="268431at2"/>
<proteinExistence type="predicted"/>
<dbReference type="AlphaFoldDB" id="A0A517MDW9"/>
<dbReference type="InterPro" id="IPR008651">
    <property type="entry name" value="Uncharacterised_HicB"/>
</dbReference>
<feature type="compositionally biased region" description="Polar residues" evidence="1">
    <location>
        <begin position="1"/>
        <end position="27"/>
    </location>
</feature>
<evidence type="ECO:0000256" key="1">
    <source>
        <dbReference type="SAM" id="MobiDB-lite"/>
    </source>
</evidence>
<dbReference type="EMBL" id="CP036262">
    <property type="protein sequence ID" value="QDS93083.1"/>
    <property type="molecule type" value="Genomic_DNA"/>
</dbReference>
<feature type="region of interest" description="Disordered" evidence="1">
    <location>
        <begin position="1"/>
        <end position="41"/>
    </location>
</feature>
<reference evidence="2 3" key="1">
    <citation type="submission" date="2019-02" db="EMBL/GenBank/DDBJ databases">
        <title>Deep-cultivation of Planctomycetes and their phenomic and genomic characterization uncovers novel biology.</title>
        <authorList>
            <person name="Wiegand S."/>
            <person name="Jogler M."/>
            <person name="Boedeker C."/>
            <person name="Pinto D."/>
            <person name="Vollmers J."/>
            <person name="Rivas-Marin E."/>
            <person name="Kohn T."/>
            <person name="Peeters S.H."/>
            <person name="Heuer A."/>
            <person name="Rast P."/>
            <person name="Oberbeckmann S."/>
            <person name="Bunk B."/>
            <person name="Jeske O."/>
            <person name="Meyerdierks A."/>
            <person name="Storesund J.E."/>
            <person name="Kallscheuer N."/>
            <person name="Luecker S."/>
            <person name="Lage O.M."/>
            <person name="Pohl T."/>
            <person name="Merkel B.J."/>
            <person name="Hornburger P."/>
            <person name="Mueller R.-W."/>
            <person name="Bruemmer F."/>
            <person name="Labrenz M."/>
            <person name="Spormann A.M."/>
            <person name="Op den Camp H."/>
            <person name="Overmann J."/>
            <person name="Amann R."/>
            <person name="Jetten M.S.M."/>
            <person name="Mascher T."/>
            <person name="Medema M.H."/>
            <person name="Devos D.P."/>
            <person name="Kaster A.-K."/>
            <person name="Ovreas L."/>
            <person name="Rohde M."/>
            <person name="Galperin M.Y."/>
            <person name="Jogler C."/>
        </authorList>
    </citation>
    <scope>NUCLEOTIDE SEQUENCE [LARGE SCALE GENOMIC DNA]</scope>
    <source>
        <strain evidence="2 3">FF011L</strain>
    </source>
</reference>
<dbReference type="KEGG" id="rml:FF011L_18380"/>
<protein>
    <recommendedName>
        <fullName evidence="4">HicB family protein</fullName>
    </recommendedName>
</protein>
<evidence type="ECO:0008006" key="4">
    <source>
        <dbReference type="Google" id="ProtNLM"/>
    </source>
</evidence>
<keyword evidence="3" id="KW-1185">Reference proteome</keyword>